<dbReference type="OrthoDB" id="6484861at2759"/>
<keyword evidence="2 4" id="KW-0863">Zinc-finger</keyword>
<evidence type="ECO:0000259" key="5">
    <source>
        <dbReference type="PROSITE" id="PS50089"/>
    </source>
</evidence>
<dbReference type="Proteomes" id="UP000821853">
    <property type="component" value="Chromosome 10"/>
</dbReference>
<sequence>MPGSSYRLCGFASGVDCRAVHFKDPLPPARICGLCGFVPDKIAVLPCSHLLCESCLQGCADGDVCGCPMDETTFQVDADISWITPPRHHLSKLQVNPSGHCLRIGLPR</sequence>
<dbReference type="EMBL" id="JABSTR010000002">
    <property type="protein sequence ID" value="KAH9364030.1"/>
    <property type="molecule type" value="Genomic_DNA"/>
</dbReference>
<dbReference type="PROSITE" id="PS50089">
    <property type="entry name" value="ZF_RING_2"/>
    <property type="match status" value="1"/>
</dbReference>
<evidence type="ECO:0000313" key="7">
    <source>
        <dbReference type="Proteomes" id="UP000821853"/>
    </source>
</evidence>
<dbReference type="AlphaFoldDB" id="A0A9J6FCT7"/>
<evidence type="ECO:0000256" key="3">
    <source>
        <dbReference type="ARBA" id="ARBA00022833"/>
    </source>
</evidence>
<dbReference type="InterPro" id="IPR001841">
    <property type="entry name" value="Znf_RING"/>
</dbReference>
<evidence type="ECO:0000313" key="6">
    <source>
        <dbReference type="EMBL" id="KAH9364030.1"/>
    </source>
</evidence>
<evidence type="ECO:0000256" key="1">
    <source>
        <dbReference type="ARBA" id="ARBA00022723"/>
    </source>
</evidence>
<evidence type="ECO:0000256" key="2">
    <source>
        <dbReference type="ARBA" id="ARBA00022771"/>
    </source>
</evidence>
<dbReference type="InterPro" id="IPR017907">
    <property type="entry name" value="Znf_RING_CS"/>
</dbReference>
<keyword evidence="7" id="KW-1185">Reference proteome</keyword>
<gene>
    <name evidence="6" type="ORF">HPB48_021532</name>
</gene>
<evidence type="ECO:0000256" key="4">
    <source>
        <dbReference type="PROSITE-ProRule" id="PRU00175"/>
    </source>
</evidence>
<accession>A0A9J6FCT7</accession>
<dbReference type="GO" id="GO:0008270">
    <property type="term" value="F:zinc ion binding"/>
    <property type="evidence" value="ECO:0007669"/>
    <property type="project" value="UniProtKB-KW"/>
</dbReference>
<reference evidence="6 7" key="1">
    <citation type="journal article" date="2020" name="Cell">
        <title>Large-Scale Comparative Analyses of Tick Genomes Elucidate Their Genetic Diversity and Vector Capacities.</title>
        <authorList>
            <consortium name="Tick Genome and Microbiome Consortium (TIGMIC)"/>
            <person name="Jia N."/>
            <person name="Wang J."/>
            <person name="Shi W."/>
            <person name="Du L."/>
            <person name="Sun Y."/>
            <person name="Zhan W."/>
            <person name="Jiang J.F."/>
            <person name="Wang Q."/>
            <person name="Zhang B."/>
            <person name="Ji P."/>
            <person name="Bell-Sakyi L."/>
            <person name="Cui X.M."/>
            <person name="Yuan T.T."/>
            <person name="Jiang B.G."/>
            <person name="Yang W.F."/>
            <person name="Lam T.T."/>
            <person name="Chang Q.C."/>
            <person name="Ding S.J."/>
            <person name="Wang X.J."/>
            <person name="Zhu J.G."/>
            <person name="Ruan X.D."/>
            <person name="Zhao L."/>
            <person name="Wei J.T."/>
            <person name="Ye R.Z."/>
            <person name="Que T.C."/>
            <person name="Du C.H."/>
            <person name="Zhou Y.H."/>
            <person name="Cheng J.X."/>
            <person name="Dai P.F."/>
            <person name="Guo W.B."/>
            <person name="Han X.H."/>
            <person name="Huang E.J."/>
            <person name="Li L.F."/>
            <person name="Wei W."/>
            <person name="Gao Y.C."/>
            <person name="Liu J.Z."/>
            <person name="Shao H.Z."/>
            <person name="Wang X."/>
            <person name="Wang C.C."/>
            <person name="Yang T.C."/>
            <person name="Huo Q.B."/>
            <person name="Li W."/>
            <person name="Chen H.Y."/>
            <person name="Chen S.E."/>
            <person name="Zhou L.G."/>
            <person name="Ni X.B."/>
            <person name="Tian J.H."/>
            <person name="Sheng Y."/>
            <person name="Liu T."/>
            <person name="Pan Y.S."/>
            <person name="Xia L.Y."/>
            <person name="Li J."/>
            <person name="Zhao F."/>
            <person name="Cao W.C."/>
        </authorList>
    </citation>
    <scope>NUCLEOTIDE SEQUENCE [LARGE SCALE GENOMIC DNA]</scope>
    <source>
        <strain evidence="6">HaeL-2018</strain>
    </source>
</reference>
<dbReference type="PROSITE" id="PS00518">
    <property type="entry name" value="ZF_RING_1"/>
    <property type="match status" value="1"/>
</dbReference>
<organism evidence="6 7">
    <name type="scientific">Haemaphysalis longicornis</name>
    <name type="common">Bush tick</name>
    <dbReference type="NCBI Taxonomy" id="44386"/>
    <lineage>
        <taxon>Eukaryota</taxon>
        <taxon>Metazoa</taxon>
        <taxon>Ecdysozoa</taxon>
        <taxon>Arthropoda</taxon>
        <taxon>Chelicerata</taxon>
        <taxon>Arachnida</taxon>
        <taxon>Acari</taxon>
        <taxon>Parasitiformes</taxon>
        <taxon>Ixodida</taxon>
        <taxon>Ixodoidea</taxon>
        <taxon>Ixodidae</taxon>
        <taxon>Haemaphysalinae</taxon>
        <taxon>Haemaphysalis</taxon>
    </lineage>
</organism>
<keyword evidence="3" id="KW-0862">Zinc</keyword>
<protein>
    <recommendedName>
        <fullName evidence="5">RING-type domain-containing protein</fullName>
    </recommendedName>
</protein>
<dbReference type="SUPFAM" id="SSF57850">
    <property type="entry name" value="RING/U-box"/>
    <property type="match status" value="1"/>
</dbReference>
<keyword evidence="1" id="KW-0479">Metal-binding</keyword>
<dbReference type="Gene3D" id="3.30.40.10">
    <property type="entry name" value="Zinc/RING finger domain, C3HC4 (zinc finger)"/>
    <property type="match status" value="1"/>
</dbReference>
<name>A0A9J6FCT7_HAELO</name>
<dbReference type="VEuPathDB" id="VectorBase:HLOH_056224"/>
<dbReference type="InterPro" id="IPR013083">
    <property type="entry name" value="Znf_RING/FYVE/PHD"/>
</dbReference>
<feature type="domain" description="RING-type" evidence="5">
    <location>
        <begin position="32"/>
        <end position="71"/>
    </location>
</feature>
<proteinExistence type="predicted"/>
<comment type="caution">
    <text evidence="6">The sequence shown here is derived from an EMBL/GenBank/DDBJ whole genome shotgun (WGS) entry which is preliminary data.</text>
</comment>